<dbReference type="EMBL" id="KB908593">
    <property type="protein sequence ID" value="EOA86329.1"/>
    <property type="molecule type" value="Genomic_DNA"/>
</dbReference>
<organism evidence="1 2">
    <name type="scientific">Exserohilum turcicum (strain 28A)</name>
    <name type="common">Northern leaf blight fungus</name>
    <name type="synonym">Setosphaeria turcica</name>
    <dbReference type="NCBI Taxonomy" id="671987"/>
    <lineage>
        <taxon>Eukaryota</taxon>
        <taxon>Fungi</taxon>
        <taxon>Dikarya</taxon>
        <taxon>Ascomycota</taxon>
        <taxon>Pezizomycotina</taxon>
        <taxon>Dothideomycetes</taxon>
        <taxon>Pleosporomycetidae</taxon>
        <taxon>Pleosporales</taxon>
        <taxon>Pleosporineae</taxon>
        <taxon>Pleosporaceae</taxon>
        <taxon>Exserohilum</taxon>
    </lineage>
</organism>
<evidence type="ECO:0000313" key="2">
    <source>
        <dbReference type="Proteomes" id="UP000016935"/>
    </source>
</evidence>
<proteinExistence type="predicted"/>
<reference evidence="1 2" key="2">
    <citation type="journal article" date="2013" name="PLoS Genet.">
        <title>Comparative genome structure, secondary metabolite, and effector coding capacity across Cochliobolus pathogens.</title>
        <authorList>
            <person name="Condon B.J."/>
            <person name="Leng Y."/>
            <person name="Wu D."/>
            <person name="Bushley K.E."/>
            <person name="Ohm R.A."/>
            <person name="Otillar R."/>
            <person name="Martin J."/>
            <person name="Schackwitz W."/>
            <person name="Grimwood J."/>
            <person name="MohdZainudin N."/>
            <person name="Xue C."/>
            <person name="Wang R."/>
            <person name="Manning V.A."/>
            <person name="Dhillon B."/>
            <person name="Tu Z.J."/>
            <person name="Steffenson B.J."/>
            <person name="Salamov A."/>
            <person name="Sun H."/>
            <person name="Lowry S."/>
            <person name="LaButti K."/>
            <person name="Han J."/>
            <person name="Copeland A."/>
            <person name="Lindquist E."/>
            <person name="Barry K."/>
            <person name="Schmutz J."/>
            <person name="Baker S.E."/>
            <person name="Ciuffetti L.M."/>
            <person name="Grigoriev I.V."/>
            <person name="Zhong S."/>
            <person name="Turgeon B.G."/>
        </authorList>
    </citation>
    <scope>NUCLEOTIDE SEQUENCE [LARGE SCALE GENOMIC DNA]</scope>
    <source>
        <strain evidence="2">28A</strain>
    </source>
</reference>
<name>R0KA75_EXST2</name>
<evidence type="ECO:0000313" key="1">
    <source>
        <dbReference type="EMBL" id="EOA86329.1"/>
    </source>
</evidence>
<dbReference type="AlphaFoldDB" id="R0KA75"/>
<dbReference type="HOGENOM" id="CLU_2980573_0_0_1"/>
<protein>
    <submittedName>
        <fullName evidence="1">Uncharacterized protein</fullName>
    </submittedName>
</protein>
<accession>R0KA75</accession>
<reference evidence="1 2" key="1">
    <citation type="journal article" date="2012" name="PLoS Pathog.">
        <title>Diverse lifestyles and strategies of plant pathogenesis encoded in the genomes of eighteen Dothideomycetes fungi.</title>
        <authorList>
            <person name="Ohm R.A."/>
            <person name="Feau N."/>
            <person name="Henrissat B."/>
            <person name="Schoch C.L."/>
            <person name="Horwitz B.A."/>
            <person name="Barry K.W."/>
            <person name="Condon B.J."/>
            <person name="Copeland A.C."/>
            <person name="Dhillon B."/>
            <person name="Glaser F."/>
            <person name="Hesse C.N."/>
            <person name="Kosti I."/>
            <person name="LaButti K."/>
            <person name="Lindquist E.A."/>
            <person name="Lucas S."/>
            <person name="Salamov A.A."/>
            <person name="Bradshaw R.E."/>
            <person name="Ciuffetti L."/>
            <person name="Hamelin R.C."/>
            <person name="Kema G.H.J."/>
            <person name="Lawrence C."/>
            <person name="Scott J.A."/>
            <person name="Spatafora J.W."/>
            <person name="Turgeon B.G."/>
            <person name="de Wit P.J.G.M."/>
            <person name="Zhong S."/>
            <person name="Goodwin S.B."/>
            <person name="Grigoriev I.V."/>
        </authorList>
    </citation>
    <scope>NUCLEOTIDE SEQUENCE [LARGE SCALE GENOMIC DNA]</scope>
    <source>
        <strain evidence="2">28A</strain>
    </source>
</reference>
<dbReference type="GeneID" id="19400788"/>
<dbReference type="RefSeq" id="XP_008025956.1">
    <property type="nucleotide sequence ID" value="XM_008027765.1"/>
</dbReference>
<sequence length="58" mass="6579">MGTSRQAITKENATQEQGLMAKCYVQVSKSVLDQHVRIIIQAQFIVYVWPQPCARQVS</sequence>
<dbReference type="Proteomes" id="UP000016935">
    <property type="component" value="Unassembled WGS sequence"/>
</dbReference>
<keyword evidence="2" id="KW-1185">Reference proteome</keyword>
<gene>
    <name evidence="1" type="ORF">SETTUDRAFT_169104</name>
</gene>